<dbReference type="EMBL" id="JACOGG010000010">
    <property type="protein sequence ID" value="MBC3935800.1"/>
    <property type="molecule type" value="Genomic_DNA"/>
</dbReference>
<keyword evidence="3" id="KW-1185">Reference proteome</keyword>
<feature type="transmembrane region" description="Helical" evidence="1">
    <location>
        <begin position="129"/>
        <end position="151"/>
    </location>
</feature>
<proteinExistence type="predicted"/>
<sequence>MISQLMKTGQFDADSIKQFAVNYVSTMAFILLGYWFYTTFSGFHIQHFAHNWRPAYGQNMLDIFIYTRGFWRGFVVVFAVALVPYFLIEEKGLSKAALSWSGAAKALFPRLGAVSVEEHQAMLASALKFFFVPFILDAFIAHVAAVNYRTADLIRWVLLPEFDRSLFIKDFPQFLCGLALAYIYFFDIVPFVVGYLVDSERLGSKIKSVENTWRGWFFCLICYPPFNSAFGNFFTTHYDEYVKPFDGLLYAGGLHTALNIGALFLLALYASVSVSLGAKASNLTSRGIVTTGLFQYVRHPAYAAKNGAWWLFSIGAAIHTYRAGGNWLYPLIALVFWTWVYYNRAITEEQHLLRTDPEYEFYMGQVKCRFIPKVF</sequence>
<accession>A0A923I3Q9</accession>
<reference evidence="2" key="1">
    <citation type="submission" date="2020-08" db="EMBL/GenBank/DDBJ databases">
        <title>Novel species isolated from subtropical streams in China.</title>
        <authorList>
            <person name="Lu H."/>
        </authorList>
    </citation>
    <scope>NUCLEOTIDE SEQUENCE</scope>
    <source>
        <strain evidence="2">CY7W</strain>
    </source>
</reference>
<evidence type="ECO:0000256" key="1">
    <source>
        <dbReference type="SAM" id="Phobius"/>
    </source>
</evidence>
<keyword evidence="1" id="KW-1133">Transmembrane helix</keyword>
<feature type="transmembrane region" description="Helical" evidence="1">
    <location>
        <begin position="20"/>
        <end position="37"/>
    </location>
</feature>
<name>A0A923I3Q9_9BURK</name>
<feature type="transmembrane region" description="Helical" evidence="1">
    <location>
        <begin position="327"/>
        <end position="344"/>
    </location>
</feature>
<evidence type="ECO:0000313" key="3">
    <source>
        <dbReference type="Proteomes" id="UP000612361"/>
    </source>
</evidence>
<dbReference type="AlphaFoldDB" id="A0A923I3Q9"/>
<organism evidence="2 3">
    <name type="scientific">Undibacterium rugosum</name>
    <dbReference type="NCBI Taxonomy" id="2762291"/>
    <lineage>
        <taxon>Bacteria</taxon>
        <taxon>Pseudomonadati</taxon>
        <taxon>Pseudomonadota</taxon>
        <taxon>Betaproteobacteria</taxon>
        <taxon>Burkholderiales</taxon>
        <taxon>Oxalobacteraceae</taxon>
        <taxon>Undibacterium</taxon>
    </lineage>
</organism>
<keyword evidence="1" id="KW-0812">Transmembrane</keyword>
<gene>
    <name evidence="2" type="ORF">H8K47_10555</name>
</gene>
<dbReference type="Proteomes" id="UP000612361">
    <property type="component" value="Unassembled WGS sequence"/>
</dbReference>
<feature type="transmembrane region" description="Helical" evidence="1">
    <location>
        <begin position="216"/>
        <end position="235"/>
    </location>
</feature>
<dbReference type="Gene3D" id="1.20.120.1630">
    <property type="match status" value="1"/>
</dbReference>
<dbReference type="RefSeq" id="WP_186881371.1">
    <property type="nucleotide sequence ID" value="NZ_JACOGG010000010.1"/>
</dbReference>
<protein>
    <submittedName>
        <fullName evidence="2">DUF1295 domain-containing protein</fullName>
    </submittedName>
</protein>
<feature type="transmembrane region" description="Helical" evidence="1">
    <location>
        <begin position="69"/>
        <end position="88"/>
    </location>
</feature>
<keyword evidence="1" id="KW-0472">Membrane</keyword>
<feature type="transmembrane region" description="Helical" evidence="1">
    <location>
        <begin position="171"/>
        <end position="196"/>
    </location>
</feature>
<comment type="caution">
    <text evidence="2">The sequence shown here is derived from an EMBL/GenBank/DDBJ whole genome shotgun (WGS) entry which is preliminary data.</text>
</comment>
<feature type="transmembrane region" description="Helical" evidence="1">
    <location>
        <begin position="247"/>
        <end position="269"/>
    </location>
</feature>
<dbReference type="Pfam" id="PF06966">
    <property type="entry name" value="DUF1295"/>
    <property type="match status" value="1"/>
</dbReference>
<dbReference type="InterPro" id="IPR010721">
    <property type="entry name" value="UstE-like"/>
</dbReference>
<evidence type="ECO:0000313" key="2">
    <source>
        <dbReference type="EMBL" id="MBC3935800.1"/>
    </source>
</evidence>